<feature type="domain" description="Integral membrane protein YccS N-terminal" evidence="8">
    <location>
        <begin position="84"/>
        <end position="343"/>
    </location>
</feature>
<keyword evidence="2" id="KW-1003">Cell membrane</keyword>
<dbReference type="InterPro" id="IPR032692">
    <property type="entry name" value="YccS_N"/>
</dbReference>
<evidence type="ECO:0000259" key="9">
    <source>
        <dbReference type="Pfam" id="PF13515"/>
    </source>
</evidence>
<feature type="transmembrane region" description="Helical" evidence="7">
    <location>
        <begin position="142"/>
        <end position="160"/>
    </location>
</feature>
<feature type="transmembrane region" description="Helical" evidence="7">
    <location>
        <begin position="20"/>
        <end position="49"/>
    </location>
</feature>
<feature type="transmembrane region" description="Helical" evidence="7">
    <location>
        <begin position="518"/>
        <end position="540"/>
    </location>
</feature>
<feature type="transmembrane region" description="Helical" evidence="7">
    <location>
        <begin position="61"/>
        <end position="78"/>
    </location>
</feature>
<evidence type="ECO:0000256" key="3">
    <source>
        <dbReference type="ARBA" id="ARBA00022692"/>
    </source>
</evidence>
<organism evidence="10 11">
    <name type="scientific">Salmonirosea aquatica</name>
    <dbReference type="NCBI Taxonomy" id="2654236"/>
    <lineage>
        <taxon>Bacteria</taxon>
        <taxon>Pseudomonadati</taxon>
        <taxon>Bacteroidota</taxon>
        <taxon>Cytophagia</taxon>
        <taxon>Cytophagales</taxon>
        <taxon>Spirosomataceae</taxon>
        <taxon>Salmonirosea</taxon>
    </lineage>
</organism>
<dbReference type="EMBL" id="WHLY01000002">
    <property type="protein sequence ID" value="MPR34944.1"/>
    <property type="molecule type" value="Genomic_DNA"/>
</dbReference>
<reference evidence="10 11" key="1">
    <citation type="submission" date="2019-10" db="EMBL/GenBank/DDBJ databases">
        <title>Draft Genome Sequence of Cytophagaceae sp. SJW1-29.</title>
        <authorList>
            <person name="Choi A."/>
        </authorList>
    </citation>
    <scope>NUCLEOTIDE SEQUENCE [LARGE SCALE GENOMIC DNA]</scope>
    <source>
        <strain evidence="10 11">SJW1-29</strain>
    </source>
</reference>
<feature type="domain" description="Integral membrane bound transporter" evidence="9">
    <location>
        <begin position="411"/>
        <end position="534"/>
    </location>
</feature>
<feature type="transmembrane region" description="Helical" evidence="7">
    <location>
        <begin position="493"/>
        <end position="512"/>
    </location>
</feature>
<dbReference type="Pfam" id="PF12805">
    <property type="entry name" value="FUSC-like"/>
    <property type="match status" value="1"/>
</dbReference>
<evidence type="ECO:0000256" key="7">
    <source>
        <dbReference type="SAM" id="Phobius"/>
    </source>
</evidence>
<keyword evidence="11" id="KW-1185">Reference proteome</keyword>
<keyword evidence="3 7" id="KW-0812">Transmembrane</keyword>
<evidence type="ECO:0000256" key="2">
    <source>
        <dbReference type="ARBA" id="ARBA00022475"/>
    </source>
</evidence>
<dbReference type="RefSeq" id="WP_152761582.1">
    <property type="nucleotide sequence ID" value="NZ_WHLY01000002.1"/>
</dbReference>
<keyword evidence="4 7" id="KW-1133">Transmembrane helix</keyword>
<evidence type="ECO:0000256" key="6">
    <source>
        <dbReference type="ARBA" id="ARBA00043993"/>
    </source>
</evidence>
<comment type="similarity">
    <text evidence="6">Belongs to the YccS/YhfK family.</text>
</comment>
<dbReference type="GO" id="GO:0005886">
    <property type="term" value="C:plasma membrane"/>
    <property type="evidence" value="ECO:0007669"/>
    <property type="project" value="UniProtKB-SubCell"/>
</dbReference>
<evidence type="ECO:0000256" key="1">
    <source>
        <dbReference type="ARBA" id="ARBA00004651"/>
    </source>
</evidence>
<sequence>MTLKEYITSEDTESAFRFLVGAALPLLVATGLGYNELGIFMLLGSTFVFGIDIPIALPKKLGFMVLSGLLSALIFLVFTQVKDFPVLNGILLFVTLFILNFLSPFSSNFSIVALLLNLSVMIGLSMANTIPTWAAALPKAGYLLLGSAWYTLYALLLHPLQRPRQLRRRLQECLRLTADYFAGQAALFDPDVSRTETLLVLSRRQADVVESHQQIREVLLREPMNITNPETFMGRATYFLANLVDLIELATASAWSLQAVPDHAEEEGAVPLLRTLNEYVVSQLRQLERQIAHEDRTLAEPMQDENAEGTLQQLTEYLNGMKARTPSGQESAEEYRQLRRLQRYFEQQLLLLRNMRDVMARRSARLDLATDRIRQFAIRDTIGWDYLRSHLSFKSGFFRYALRMALTAVGAYYLAVGLGFEYPSWALLTVLVILKPGFSLSKERLAHRVYGTVVGVLVGLGLFYVFQPGTLASMAIFLGSQFFAFSFVKRQYAVTSCFFTLFVLFFYSYLHLEFMDAAFYRLLDTVLAAGLCWLSIRFVFPYWEVQNLPTVVKESLRADRSLLKNVLDQVDADALALTNYKLARKEAFLKMDDLLNSYRLAQIESPGQTEVLTTIQRISLLIYTQLSLLLSLGSFLKRCPDYRWGDSRVKGYLQEALQGVDSLIGNEERTETEQDEIEQNAYGELAIRRREIDQLLLENSERYLSRVHDLFWVESAFELMEITHKLRRMMQLTPDARSAK</sequence>
<name>A0A7C9F9S5_9BACT</name>
<dbReference type="Pfam" id="PF13515">
    <property type="entry name" value="FUSC_2"/>
    <property type="match status" value="1"/>
</dbReference>
<comment type="subcellular location">
    <subcellularLocation>
        <location evidence="1">Cell membrane</location>
        <topology evidence="1">Multi-pass membrane protein</topology>
    </subcellularLocation>
</comment>
<feature type="transmembrane region" description="Helical" evidence="7">
    <location>
        <begin position="422"/>
        <end position="438"/>
    </location>
</feature>
<dbReference type="AlphaFoldDB" id="A0A7C9F9S5"/>
<proteinExistence type="inferred from homology"/>
<dbReference type="InterPro" id="IPR049453">
    <property type="entry name" value="Memb_transporter_dom"/>
</dbReference>
<feature type="transmembrane region" description="Helical" evidence="7">
    <location>
        <begin position="109"/>
        <end position="130"/>
    </location>
</feature>
<keyword evidence="5 7" id="KW-0472">Membrane</keyword>
<feature type="transmembrane region" description="Helical" evidence="7">
    <location>
        <begin position="84"/>
        <end position="102"/>
    </location>
</feature>
<protein>
    <submittedName>
        <fullName evidence="10">Uncharacterized protein</fullName>
    </submittedName>
</protein>
<accession>A0A7C9F9S5</accession>
<evidence type="ECO:0000256" key="4">
    <source>
        <dbReference type="ARBA" id="ARBA00022989"/>
    </source>
</evidence>
<evidence type="ECO:0000256" key="5">
    <source>
        <dbReference type="ARBA" id="ARBA00023136"/>
    </source>
</evidence>
<dbReference type="PANTHER" id="PTHR30509:SF8">
    <property type="entry name" value="INNER MEMBRANE PROTEIN YCCS"/>
    <property type="match status" value="1"/>
</dbReference>
<gene>
    <name evidence="10" type="ORF">GBK04_16680</name>
</gene>
<evidence type="ECO:0000313" key="11">
    <source>
        <dbReference type="Proteomes" id="UP000479293"/>
    </source>
</evidence>
<dbReference type="Proteomes" id="UP000479293">
    <property type="component" value="Unassembled WGS sequence"/>
</dbReference>
<comment type="caution">
    <text evidence="10">The sequence shown here is derived from an EMBL/GenBank/DDBJ whole genome shotgun (WGS) entry which is preliminary data.</text>
</comment>
<evidence type="ECO:0000259" key="8">
    <source>
        <dbReference type="Pfam" id="PF12805"/>
    </source>
</evidence>
<evidence type="ECO:0000313" key="10">
    <source>
        <dbReference type="EMBL" id="MPR34944.1"/>
    </source>
</evidence>
<dbReference type="PANTHER" id="PTHR30509">
    <property type="entry name" value="P-HYDROXYBENZOIC ACID EFFLUX PUMP SUBUNIT-RELATED"/>
    <property type="match status" value="1"/>
</dbReference>